<protein>
    <recommendedName>
        <fullName evidence="2">Aldehyde oxidase/xanthine dehydrogenase a/b hammerhead domain-containing protein</fullName>
    </recommendedName>
</protein>
<evidence type="ECO:0000256" key="1">
    <source>
        <dbReference type="SAM" id="MobiDB-lite"/>
    </source>
</evidence>
<feature type="region of interest" description="Disordered" evidence="1">
    <location>
        <begin position="58"/>
        <end position="84"/>
    </location>
</feature>
<dbReference type="Gene3D" id="3.90.1170.50">
    <property type="entry name" value="Aldehyde oxidase/xanthine dehydrogenase, a/b hammerhead"/>
    <property type="match status" value="1"/>
</dbReference>
<dbReference type="EMBL" id="NRSG01000068">
    <property type="protein sequence ID" value="MBK1658801.1"/>
    <property type="molecule type" value="Genomic_DNA"/>
</dbReference>
<feature type="region of interest" description="Disordered" evidence="1">
    <location>
        <begin position="1"/>
        <end position="38"/>
    </location>
</feature>
<accession>A0ABS1CWW4</accession>
<comment type="caution">
    <text evidence="3">The sequence shown here is derived from an EMBL/GenBank/DDBJ whole genome shotgun (WGS) entry which is preliminary data.</text>
</comment>
<dbReference type="InterPro" id="IPR000674">
    <property type="entry name" value="Ald_Oxase/Xan_DH_a/b"/>
</dbReference>
<keyword evidence="4" id="KW-1185">Reference proteome</keyword>
<dbReference type="InterPro" id="IPR046867">
    <property type="entry name" value="AldOxase/xan_DH_MoCoBD2"/>
</dbReference>
<feature type="compositionally biased region" description="Basic and acidic residues" evidence="1">
    <location>
        <begin position="29"/>
        <end position="38"/>
    </location>
</feature>
<proteinExistence type="predicted"/>
<feature type="compositionally biased region" description="Pro residues" evidence="1">
    <location>
        <begin position="62"/>
        <end position="77"/>
    </location>
</feature>
<evidence type="ECO:0000313" key="3">
    <source>
        <dbReference type="EMBL" id="MBK1658801.1"/>
    </source>
</evidence>
<dbReference type="InterPro" id="IPR008274">
    <property type="entry name" value="AldOxase/xan_DH_MoCoBD1"/>
</dbReference>
<dbReference type="PANTHER" id="PTHR47495">
    <property type="entry name" value="ALDEHYDE DEHYDROGENASE"/>
    <property type="match status" value="1"/>
</dbReference>
<name>A0ABS1CWW4_9PROT</name>
<dbReference type="SMART" id="SM01008">
    <property type="entry name" value="Ald_Xan_dh_C"/>
    <property type="match status" value="1"/>
</dbReference>
<sequence>MPRSTRRWPGISAAAAPISGCARPSMPRPRAEEAAMDRRHLLKAAGAALLVPVLAEAQQAPPGSPPGPPPTAIPPGESPNAGPGRVTAFLRIGADGRVTVLTPILEMGQGTHTAHAQIVADELGVPLSAVTVEVAQPEGPFRYTPVNEQYAGASWGVRLIQPRLRRAAAQARAVLVEAAAQRLGVPAGSLTLAEGRITHAASGRSLAVGEVAEAAAALPLPEQPRLQPAAERRLVGQPVPRLDVPAKTRGAAVFGQDVRLPGMLQAVAKLSPAHGAAMAGFDAAPARAVRGVVDVVPLGTRGVAVVATDTWAALKGAEAVVIRVEAALRAAARVVDATYEVPALAHAPLETDNCTVRIQGDAAEAWAPTQHQDWVRAAVAKGAGVAPEKVRVHTTFAGGAFGRRLMVEVAEQAAMVARAVGRPVKLTWPREEEFAQGYYRPAHACRLRAALDAQGKLTGLWFRSAGQSVMGDYRPGFMARGPAILDPFALQAVTDTPYRFGAFRSEWVRTEGPAKSWLWRSVGGSQNAFFLECFLDEVAAATGQDPYALRRALLAHDPRRLRVLQTAAETSGWGTPAPAGRHRGIAFCEIYDSPVAQVAEVSVERGTLRVHRVTVAIDCGEVVNPGQVTAQMEGSVAWGLSAALHEAVTLREGRTEQRNFDAYPILRMEEAPVVETHILTTPGVPVGGVGEPGVPPVAPAVANAIFAATGKRLRSLPLLQHDLRA</sequence>
<dbReference type="InterPro" id="IPR036856">
    <property type="entry name" value="Ald_Oxase/Xan_DH_a/b_sf"/>
</dbReference>
<dbReference type="Proteomes" id="UP000697995">
    <property type="component" value="Unassembled WGS sequence"/>
</dbReference>
<organism evidence="3 4">
    <name type="scientific">Paracraurococcus ruber</name>
    <dbReference type="NCBI Taxonomy" id="77675"/>
    <lineage>
        <taxon>Bacteria</taxon>
        <taxon>Pseudomonadati</taxon>
        <taxon>Pseudomonadota</taxon>
        <taxon>Alphaproteobacteria</taxon>
        <taxon>Acetobacterales</taxon>
        <taxon>Roseomonadaceae</taxon>
        <taxon>Paracraurococcus</taxon>
    </lineage>
</organism>
<feature type="domain" description="Aldehyde oxidase/xanthine dehydrogenase a/b hammerhead" evidence="2">
    <location>
        <begin position="249"/>
        <end position="328"/>
    </location>
</feature>
<dbReference type="InterPro" id="IPR012368">
    <property type="entry name" value="OxRdtase_Mopterin-bd_su_IorB"/>
</dbReference>
<dbReference type="Pfam" id="PF02738">
    <property type="entry name" value="MoCoBD_1"/>
    <property type="match status" value="1"/>
</dbReference>
<dbReference type="InterPro" id="IPR052516">
    <property type="entry name" value="N-heterocyclic_Hydroxylase"/>
</dbReference>
<dbReference type="PANTHER" id="PTHR47495:SF2">
    <property type="entry name" value="ALDEHYDE DEHYDROGENASE"/>
    <property type="match status" value="1"/>
</dbReference>
<evidence type="ECO:0000259" key="2">
    <source>
        <dbReference type="SMART" id="SM01008"/>
    </source>
</evidence>
<dbReference type="SUPFAM" id="SSF56003">
    <property type="entry name" value="Molybdenum cofactor-binding domain"/>
    <property type="match status" value="2"/>
</dbReference>
<gene>
    <name evidence="3" type="ORF">CKO45_11210</name>
</gene>
<dbReference type="PIRSF" id="PIRSF036389">
    <property type="entry name" value="IOR_B"/>
    <property type="match status" value="1"/>
</dbReference>
<evidence type="ECO:0000313" key="4">
    <source>
        <dbReference type="Proteomes" id="UP000697995"/>
    </source>
</evidence>
<dbReference type="InterPro" id="IPR006311">
    <property type="entry name" value="TAT_signal"/>
</dbReference>
<dbReference type="Pfam" id="PF20256">
    <property type="entry name" value="MoCoBD_2"/>
    <property type="match status" value="2"/>
</dbReference>
<dbReference type="PROSITE" id="PS51318">
    <property type="entry name" value="TAT"/>
    <property type="match status" value="1"/>
</dbReference>
<dbReference type="Gene3D" id="3.30.365.10">
    <property type="entry name" value="Aldehyde oxidase/xanthine dehydrogenase, molybdopterin binding domain"/>
    <property type="match status" value="4"/>
</dbReference>
<reference evidence="3 4" key="1">
    <citation type="journal article" date="2020" name="Microorganisms">
        <title>Osmotic Adaptation and Compatible Solute Biosynthesis of Phototrophic Bacteria as Revealed from Genome Analyses.</title>
        <authorList>
            <person name="Imhoff J.F."/>
            <person name="Rahn T."/>
            <person name="Kunzel S."/>
            <person name="Keller A."/>
            <person name="Neulinger S.C."/>
        </authorList>
    </citation>
    <scope>NUCLEOTIDE SEQUENCE [LARGE SCALE GENOMIC DNA]</scope>
    <source>
        <strain evidence="3 4">DSM 15382</strain>
    </source>
</reference>
<dbReference type="InterPro" id="IPR037165">
    <property type="entry name" value="AldOxase/xan_DH_Mopterin-bd_sf"/>
</dbReference>
<dbReference type="SUPFAM" id="SSF54665">
    <property type="entry name" value="CO dehydrogenase molybdoprotein N-domain-like"/>
    <property type="match status" value="1"/>
</dbReference>